<dbReference type="AlphaFoldDB" id="A0AAV0FTA9"/>
<feature type="region of interest" description="Disordered" evidence="1">
    <location>
        <begin position="31"/>
        <end position="53"/>
    </location>
</feature>
<proteinExistence type="predicted"/>
<comment type="caution">
    <text evidence="2">The sequence shown here is derived from an EMBL/GenBank/DDBJ whole genome shotgun (WGS) entry which is preliminary data.</text>
</comment>
<dbReference type="Proteomes" id="UP001152523">
    <property type="component" value="Unassembled WGS sequence"/>
</dbReference>
<evidence type="ECO:0000313" key="3">
    <source>
        <dbReference type="Proteomes" id="UP001152523"/>
    </source>
</evidence>
<dbReference type="EMBL" id="CAMAPF010001011">
    <property type="protein sequence ID" value="CAH9138580.1"/>
    <property type="molecule type" value="Genomic_DNA"/>
</dbReference>
<gene>
    <name evidence="2" type="ORF">CEPIT_LOCUS36909</name>
</gene>
<name>A0AAV0FTA9_9ASTE</name>
<sequence length="72" mass="8435">MVTWFHNGIQRRRIITNGDFIIDDSRALELPTHDDTSISHGEEDSETIEEGSPPIAKVEEYRRSWWHLCNIL</sequence>
<evidence type="ECO:0000256" key="1">
    <source>
        <dbReference type="SAM" id="MobiDB-lite"/>
    </source>
</evidence>
<evidence type="ECO:0000313" key="2">
    <source>
        <dbReference type="EMBL" id="CAH9138580.1"/>
    </source>
</evidence>
<keyword evidence="3" id="KW-1185">Reference proteome</keyword>
<protein>
    <submittedName>
        <fullName evidence="2">Uncharacterized protein</fullName>
    </submittedName>
</protein>
<feature type="compositionally biased region" description="Basic and acidic residues" evidence="1">
    <location>
        <begin position="31"/>
        <end position="42"/>
    </location>
</feature>
<organism evidence="2 3">
    <name type="scientific">Cuscuta epithymum</name>
    <dbReference type="NCBI Taxonomy" id="186058"/>
    <lineage>
        <taxon>Eukaryota</taxon>
        <taxon>Viridiplantae</taxon>
        <taxon>Streptophyta</taxon>
        <taxon>Embryophyta</taxon>
        <taxon>Tracheophyta</taxon>
        <taxon>Spermatophyta</taxon>
        <taxon>Magnoliopsida</taxon>
        <taxon>eudicotyledons</taxon>
        <taxon>Gunneridae</taxon>
        <taxon>Pentapetalae</taxon>
        <taxon>asterids</taxon>
        <taxon>lamiids</taxon>
        <taxon>Solanales</taxon>
        <taxon>Convolvulaceae</taxon>
        <taxon>Cuscuteae</taxon>
        <taxon>Cuscuta</taxon>
        <taxon>Cuscuta subgen. Cuscuta</taxon>
    </lineage>
</organism>
<reference evidence="2" key="1">
    <citation type="submission" date="2022-07" db="EMBL/GenBank/DDBJ databases">
        <authorList>
            <person name="Macas J."/>
            <person name="Novak P."/>
            <person name="Neumann P."/>
        </authorList>
    </citation>
    <scope>NUCLEOTIDE SEQUENCE</scope>
</reference>
<accession>A0AAV0FTA9</accession>